<comment type="caution">
    <text evidence="2">The sequence shown here is derived from an EMBL/GenBank/DDBJ whole genome shotgun (WGS) entry which is preliminary data.</text>
</comment>
<evidence type="ECO:0000313" key="3">
    <source>
        <dbReference type="Proteomes" id="UP000035760"/>
    </source>
</evidence>
<keyword evidence="3" id="KW-1185">Reference proteome</keyword>
<dbReference type="STRING" id="1400863.BN873_70030"/>
<feature type="transmembrane region" description="Helical" evidence="1">
    <location>
        <begin position="107"/>
        <end position="133"/>
    </location>
</feature>
<dbReference type="InterPro" id="IPR000462">
    <property type="entry name" value="CDP-OH_P_trans"/>
</dbReference>
<dbReference type="RefSeq" id="WP_171820494.1">
    <property type="nucleotide sequence ID" value="NZ_CBTJ020000080.1"/>
</dbReference>
<evidence type="ECO:0000256" key="1">
    <source>
        <dbReference type="SAM" id="Phobius"/>
    </source>
</evidence>
<feature type="transmembrane region" description="Helical" evidence="1">
    <location>
        <begin position="32"/>
        <end position="50"/>
    </location>
</feature>
<dbReference type="EMBL" id="CBTJ020000080">
    <property type="protein sequence ID" value="CDI03882.1"/>
    <property type="molecule type" value="Genomic_DNA"/>
</dbReference>
<dbReference type="Pfam" id="PF01066">
    <property type="entry name" value="CDP-OH_P_transf"/>
    <property type="match status" value="1"/>
</dbReference>
<dbReference type="GO" id="GO:0016020">
    <property type="term" value="C:membrane"/>
    <property type="evidence" value="ECO:0007669"/>
    <property type="project" value="InterPro"/>
</dbReference>
<dbReference type="Proteomes" id="UP000035760">
    <property type="component" value="Unassembled WGS sequence"/>
</dbReference>
<proteinExistence type="predicted"/>
<feature type="transmembrane region" description="Helical" evidence="1">
    <location>
        <begin position="154"/>
        <end position="180"/>
    </location>
</feature>
<sequence>MISIYTIKPAFQNLLRPIAYGLHSRGVTANQVTLAALLLSLAVGSVIWLWPTPLTFLLLPPVLLLRMALNALDGMLAREFQGPTPLGALLNELGDVVADMGLYLPLLLLPGLSAAAIVAFVLLALLSEFCGVLGVQIGASRRYDGPMGKSDRALLLGGIALLLGFGVSSGFWLHALLWIANGLLVLTCYNRLYGALQESKACP</sequence>
<dbReference type="GO" id="GO:0008654">
    <property type="term" value="P:phospholipid biosynthetic process"/>
    <property type="evidence" value="ECO:0007669"/>
    <property type="project" value="InterPro"/>
</dbReference>
<reference evidence="2" key="2">
    <citation type="submission" date="2014-03" db="EMBL/GenBank/DDBJ databases">
        <title>Candidatus Competibacter-lineage genomes retrieved from metagenomes reveal functional metabolic diversity.</title>
        <authorList>
            <person name="McIlroy S.J."/>
            <person name="Albertsen M."/>
            <person name="Andresen E.K."/>
            <person name="Saunders A.M."/>
            <person name="Kristiansen R."/>
            <person name="Stokholm-Bjerregaard M."/>
            <person name="Nielsen K.L."/>
            <person name="Nielsen P.H."/>
        </authorList>
    </citation>
    <scope>NUCLEOTIDE SEQUENCE</scope>
    <source>
        <strain evidence="2">Run_A_D11</strain>
    </source>
</reference>
<dbReference type="AlphaFoldDB" id="W6M8F2"/>
<gene>
    <name evidence="2" type="primary">ynbA</name>
    <name evidence="2" type="ORF">BN873_70030</name>
</gene>
<reference evidence="2" key="1">
    <citation type="submission" date="2013-07" db="EMBL/GenBank/DDBJ databases">
        <authorList>
            <person name="McIlroy S."/>
        </authorList>
    </citation>
    <scope>NUCLEOTIDE SEQUENCE [LARGE SCALE GENOMIC DNA]</scope>
    <source>
        <strain evidence="2">Run_A_D11</strain>
    </source>
</reference>
<dbReference type="GO" id="GO:0016780">
    <property type="term" value="F:phosphotransferase activity, for other substituted phosphate groups"/>
    <property type="evidence" value="ECO:0007669"/>
    <property type="project" value="InterPro"/>
</dbReference>
<accession>W6M8F2</accession>
<protein>
    <submittedName>
        <fullName evidence="2">Enzyme</fullName>
    </submittedName>
</protein>
<dbReference type="InterPro" id="IPR043130">
    <property type="entry name" value="CDP-OH_PTrfase_TM_dom"/>
</dbReference>
<evidence type="ECO:0000313" key="2">
    <source>
        <dbReference type="EMBL" id="CDI03882.1"/>
    </source>
</evidence>
<name>W6M8F2_9GAMM</name>
<keyword evidence="1" id="KW-0472">Membrane</keyword>
<dbReference type="Gene3D" id="1.20.120.1760">
    <property type="match status" value="1"/>
</dbReference>
<keyword evidence="1" id="KW-0812">Transmembrane</keyword>
<organism evidence="2 3">
    <name type="scientific">Candidatus Competibacter denitrificans Run_A_D11</name>
    <dbReference type="NCBI Taxonomy" id="1400863"/>
    <lineage>
        <taxon>Bacteria</taxon>
        <taxon>Pseudomonadati</taxon>
        <taxon>Pseudomonadota</taxon>
        <taxon>Gammaproteobacteria</taxon>
        <taxon>Candidatus Competibacteraceae</taxon>
        <taxon>Candidatus Competibacter</taxon>
    </lineage>
</organism>
<keyword evidence="1" id="KW-1133">Transmembrane helix</keyword>